<dbReference type="RefSeq" id="WP_044377940.1">
    <property type="nucleotide sequence ID" value="NZ_CP010849.1"/>
</dbReference>
<sequence>MSSFRSRLDTLRGPIEPKPHNARSLAAFTANPGCRRRALLDAAGVDKDALAVHLGYPLPPTQSPRALSRGAQFEAQVKDQGGAELLSLLRNVLHLPLAEAAHSDLSVLGTSDKSLSVRHARTRSLILEAARGKGPSRTMLDHPVLVLMVSGRPVFLEPDLVAFQSEGVFHVVEIKSFAVIDGQAPGDKVAGAVLQGAAYIIALQELLASAGLDIDRVSTTLLLITPRDFTRRPMASTVDASQQIKSLRRQLNRLDGVEELLDQLPTGITFDLAYDGDDPRTRTATRDRDDLTKALNTTQARYRSNCRHHCQLALFCRSQAHDGQLVDVLGSAAREDLGSIDTIPAALGLADGSLSPAPDQEDLAAALRYAESIRNELFGGAA</sequence>
<dbReference type="HOGENOM" id="CLU_041026_0_0_11"/>
<evidence type="ECO:0000256" key="1">
    <source>
        <dbReference type="SAM" id="MobiDB-lite"/>
    </source>
</evidence>
<feature type="region of interest" description="Disordered" evidence="1">
    <location>
        <begin position="1"/>
        <end position="22"/>
    </location>
</feature>
<dbReference type="EMBL" id="CP010849">
    <property type="protein sequence ID" value="AJP00199.1"/>
    <property type="molecule type" value="Genomic_DNA"/>
</dbReference>
<dbReference type="STRING" id="477245.TU94_00075"/>
<dbReference type="PATRIC" id="fig|477245.3.peg.18"/>
<protein>
    <recommendedName>
        <fullName evidence="4">Secreted protein</fullName>
    </recommendedName>
</protein>
<name>A0A0C5FWQ6_9ACTN</name>
<evidence type="ECO:0000313" key="2">
    <source>
        <dbReference type="EMBL" id="AJP00199.1"/>
    </source>
</evidence>
<dbReference type="AlphaFoldDB" id="A0A0C5FWQ6"/>
<dbReference type="OrthoDB" id="3366489at2"/>
<evidence type="ECO:0000313" key="3">
    <source>
        <dbReference type="Proteomes" id="UP000032234"/>
    </source>
</evidence>
<gene>
    <name evidence="2" type="ORF">TU94_00075</name>
</gene>
<organism evidence="2 3">
    <name type="scientific">Streptomyces cyaneogriseus subsp. noncyanogenus</name>
    <dbReference type="NCBI Taxonomy" id="477245"/>
    <lineage>
        <taxon>Bacteria</taxon>
        <taxon>Bacillati</taxon>
        <taxon>Actinomycetota</taxon>
        <taxon>Actinomycetes</taxon>
        <taxon>Kitasatosporales</taxon>
        <taxon>Streptomycetaceae</taxon>
        <taxon>Streptomyces</taxon>
    </lineage>
</organism>
<feature type="compositionally biased region" description="Basic and acidic residues" evidence="1">
    <location>
        <begin position="1"/>
        <end position="19"/>
    </location>
</feature>
<accession>A0A0C5FWQ6</accession>
<keyword evidence="3" id="KW-1185">Reference proteome</keyword>
<proteinExistence type="predicted"/>
<dbReference type="KEGG" id="scw:TU94_00075"/>
<dbReference type="Proteomes" id="UP000032234">
    <property type="component" value="Chromosome"/>
</dbReference>
<reference evidence="2 3" key="1">
    <citation type="submission" date="2015-02" db="EMBL/GenBank/DDBJ databases">
        <title>Genome sequence of thermotolerant Streptomyces cyaneogriseus subsp. Noncyanogenus NMWT1, the producer of nematocidal antibiotics nemadectin.</title>
        <authorList>
            <person name="Wang H."/>
            <person name="Li C."/>
            <person name="Xiang W."/>
            <person name="Wang X."/>
        </authorList>
    </citation>
    <scope>NUCLEOTIDE SEQUENCE [LARGE SCALE GENOMIC DNA]</scope>
    <source>
        <strain evidence="2 3">NMWT 1</strain>
    </source>
</reference>
<evidence type="ECO:0008006" key="4">
    <source>
        <dbReference type="Google" id="ProtNLM"/>
    </source>
</evidence>